<feature type="chain" id="PRO_5005188347" evidence="2">
    <location>
        <begin position="23"/>
        <end position="400"/>
    </location>
</feature>
<feature type="region of interest" description="Disordered" evidence="1">
    <location>
        <begin position="20"/>
        <end position="40"/>
    </location>
</feature>
<keyword evidence="4" id="KW-1185">Reference proteome</keyword>
<feature type="signal peptide" evidence="2">
    <location>
        <begin position="1"/>
        <end position="22"/>
    </location>
</feature>
<proteinExistence type="predicted"/>
<sequence length="400" mass="44093">MALQILLVCSLPLLAVSNRASANKPGSGPVVSPTPRPQQKEDVVRLQSVDHAKSARQVTVKPLTDDNESEYTGCCHCQSRAEGGQARPAHRSCTFLPPSAAAETCNGVCSTKRHMAQYAFYVDRSCQDVGWCYDGYVAMNAGHLRKDFVPLDVLVTETKEEPTKVIKVDPRIFIPSDYEPWSSSPGFENTTLPATKGIAVEPWGTFQKSEAYRKIKSTSGQKELFPECCVCSLSKEDNINNVPFRDRRCIKTPTAPLSLSAADCIAVCHSLGGHMSYLYSSDLTRQAEADESPSHPYKHGVNRCETAGRCAKIKWIKAHQWVGGQRVDCPSADVKDCSVCGREGMAAGGVWAHVRCRRLSGEWLQIFQRGTDKELREGTVVAALYENVPSTLYVLTRFDR</sequence>
<dbReference type="AlphaFoldDB" id="A0A0G4EY90"/>
<dbReference type="EMBL" id="CDMY01000345">
    <property type="protein sequence ID" value="CEM03599.1"/>
    <property type="molecule type" value="Genomic_DNA"/>
</dbReference>
<dbReference type="Proteomes" id="UP000041254">
    <property type="component" value="Unassembled WGS sequence"/>
</dbReference>
<evidence type="ECO:0000313" key="4">
    <source>
        <dbReference type="Proteomes" id="UP000041254"/>
    </source>
</evidence>
<reference evidence="3 4" key="1">
    <citation type="submission" date="2014-11" db="EMBL/GenBank/DDBJ databases">
        <authorList>
            <person name="Zhu J."/>
            <person name="Qi W."/>
            <person name="Song R."/>
        </authorList>
    </citation>
    <scope>NUCLEOTIDE SEQUENCE [LARGE SCALE GENOMIC DNA]</scope>
</reference>
<gene>
    <name evidence="3" type="ORF">Vbra_8430</name>
</gene>
<name>A0A0G4EY90_VITBC</name>
<evidence type="ECO:0000256" key="2">
    <source>
        <dbReference type="SAM" id="SignalP"/>
    </source>
</evidence>
<protein>
    <submittedName>
        <fullName evidence="3">Uncharacterized protein</fullName>
    </submittedName>
</protein>
<dbReference type="VEuPathDB" id="CryptoDB:Vbra_8430"/>
<dbReference type="InParanoid" id="A0A0G4EY90"/>
<keyword evidence="2" id="KW-0732">Signal</keyword>
<evidence type="ECO:0000313" key="3">
    <source>
        <dbReference type="EMBL" id="CEM03599.1"/>
    </source>
</evidence>
<organism evidence="3 4">
    <name type="scientific">Vitrella brassicaformis (strain CCMP3155)</name>
    <dbReference type="NCBI Taxonomy" id="1169540"/>
    <lineage>
        <taxon>Eukaryota</taxon>
        <taxon>Sar</taxon>
        <taxon>Alveolata</taxon>
        <taxon>Colpodellida</taxon>
        <taxon>Vitrellaceae</taxon>
        <taxon>Vitrella</taxon>
    </lineage>
</organism>
<accession>A0A0G4EY90</accession>
<dbReference type="PhylomeDB" id="A0A0G4EY90"/>
<evidence type="ECO:0000256" key="1">
    <source>
        <dbReference type="SAM" id="MobiDB-lite"/>
    </source>
</evidence>